<evidence type="ECO:0000313" key="1">
    <source>
        <dbReference type="EMBL" id="KAG0588722.1"/>
    </source>
</evidence>
<gene>
    <name evidence="1" type="ORF">KC19_2G264300</name>
</gene>
<evidence type="ECO:0000313" key="2">
    <source>
        <dbReference type="Proteomes" id="UP000822688"/>
    </source>
</evidence>
<organism evidence="1 2">
    <name type="scientific">Ceratodon purpureus</name>
    <name type="common">Fire moss</name>
    <name type="synonym">Dicranum purpureum</name>
    <dbReference type="NCBI Taxonomy" id="3225"/>
    <lineage>
        <taxon>Eukaryota</taxon>
        <taxon>Viridiplantae</taxon>
        <taxon>Streptophyta</taxon>
        <taxon>Embryophyta</taxon>
        <taxon>Bryophyta</taxon>
        <taxon>Bryophytina</taxon>
        <taxon>Bryopsida</taxon>
        <taxon>Dicranidae</taxon>
        <taxon>Pseudoditrichales</taxon>
        <taxon>Ditrichaceae</taxon>
        <taxon>Ceratodon</taxon>
    </lineage>
</organism>
<accession>A0A8T0J0I4</accession>
<dbReference type="AlphaFoldDB" id="A0A8T0J0I4"/>
<sequence>MGGLTLDLRPGAGLGAFNLGMPVCEAFAYVEQHRSFFDVVHVKYNDEVRFVLFQDVSLSD</sequence>
<protein>
    <submittedName>
        <fullName evidence="1">Uncharacterized protein</fullName>
    </submittedName>
</protein>
<dbReference type="EMBL" id="CM026422">
    <property type="protein sequence ID" value="KAG0588722.1"/>
    <property type="molecule type" value="Genomic_DNA"/>
</dbReference>
<dbReference type="Proteomes" id="UP000822688">
    <property type="component" value="Chromosome 2"/>
</dbReference>
<comment type="caution">
    <text evidence="1">The sequence shown here is derived from an EMBL/GenBank/DDBJ whole genome shotgun (WGS) entry which is preliminary data.</text>
</comment>
<keyword evidence="2" id="KW-1185">Reference proteome</keyword>
<proteinExistence type="predicted"/>
<name>A0A8T0J0I4_CERPU</name>
<reference evidence="1" key="1">
    <citation type="submission" date="2020-06" db="EMBL/GenBank/DDBJ databases">
        <title>WGS assembly of Ceratodon purpureus strain R40.</title>
        <authorList>
            <person name="Carey S.B."/>
            <person name="Jenkins J."/>
            <person name="Shu S."/>
            <person name="Lovell J.T."/>
            <person name="Sreedasyam A."/>
            <person name="Maumus F."/>
            <person name="Tiley G.P."/>
            <person name="Fernandez-Pozo N."/>
            <person name="Barry K."/>
            <person name="Chen C."/>
            <person name="Wang M."/>
            <person name="Lipzen A."/>
            <person name="Daum C."/>
            <person name="Saski C.A."/>
            <person name="Payton A.C."/>
            <person name="Mcbreen J.C."/>
            <person name="Conrad R.E."/>
            <person name="Kollar L.M."/>
            <person name="Olsson S."/>
            <person name="Huttunen S."/>
            <person name="Landis J.B."/>
            <person name="Wickett N.J."/>
            <person name="Johnson M.G."/>
            <person name="Rensing S.A."/>
            <person name="Grimwood J."/>
            <person name="Schmutz J."/>
            <person name="Mcdaniel S.F."/>
        </authorList>
    </citation>
    <scope>NUCLEOTIDE SEQUENCE</scope>
    <source>
        <strain evidence="1">R40</strain>
    </source>
</reference>